<name>A0A920C6G7_9BACI</name>
<organism evidence="2 3">
    <name type="scientific">Ornithinibacillus bavariensis</name>
    <dbReference type="NCBI Taxonomy" id="545502"/>
    <lineage>
        <taxon>Bacteria</taxon>
        <taxon>Bacillati</taxon>
        <taxon>Bacillota</taxon>
        <taxon>Bacilli</taxon>
        <taxon>Bacillales</taxon>
        <taxon>Bacillaceae</taxon>
        <taxon>Ornithinibacillus</taxon>
    </lineage>
</organism>
<reference evidence="2" key="1">
    <citation type="submission" date="2021-03" db="EMBL/GenBank/DDBJ databases">
        <title>Antimicrobial resistance genes in bacteria isolated from Japanese honey, and their potential for conferring macrolide and lincosamide resistance in the American foulbrood pathogen Paenibacillus larvae.</title>
        <authorList>
            <person name="Okamoto M."/>
            <person name="Kumagai M."/>
            <person name="Kanamori H."/>
            <person name="Takamatsu D."/>
        </authorList>
    </citation>
    <scope>NUCLEOTIDE SEQUENCE</scope>
    <source>
        <strain evidence="2">J43TS3</strain>
    </source>
</reference>
<keyword evidence="1" id="KW-0472">Membrane</keyword>
<proteinExistence type="predicted"/>
<keyword evidence="3" id="KW-1185">Reference proteome</keyword>
<dbReference type="Proteomes" id="UP000676917">
    <property type="component" value="Unassembled WGS sequence"/>
</dbReference>
<comment type="caution">
    <text evidence="2">The sequence shown here is derived from an EMBL/GenBank/DDBJ whole genome shotgun (WGS) entry which is preliminary data.</text>
</comment>
<evidence type="ECO:0000256" key="1">
    <source>
        <dbReference type="SAM" id="Phobius"/>
    </source>
</evidence>
<keyword evidence="1" id="KW-1133">Transmembrane helix</keyword>
<evidence type="ECO:0000313" key="3">
    <source>
        <dbReference type="Proteomes" id="UP000676917"/>
    </source>
</evidence>
<dbReference type="RefSeq" id="WP_212921235.1">
    <property type="nucleotide sequence ID" value="NZ_BORP01000004.1"/>
</dbReference>
<accession>A0A920C6G7</accession>
<evidence type="ECO:0008006" key="4">
    <source>
        <dbReference type="Google" id="ProtNLM"/>
    </source>
</evidence>
<dbReference type="AlphaFoldDB" id="A0A920C6G7"/>
<feature type="transmembrane region" description="Helical" evidence="1">
    <location>
        <begin position="18"/>
        <end position="40"/>
    </location>
</feature>
<keyword evidence="1" id="KW-0812">Transmembrane</keyword>
<protein>
    <recommendedName>
        <fullName evidence="4">DUF945 family protein</fullName>
    </recommendedName>
</protein>
<evidence type="ECO:0000313" key="2">
    <source>
        <dbReference type="EMBL" id="GIO27775.1"/>
    </source>
</evidence>
<gene>
    <name evidence="2" type="ORF">J43TS3_23860</name>
</gene>
<sequence>MEVNNQDVQVKKKGFNKLLAIIIAAAILLVGGSVAAFVLLDNSLKTKYFLSEKETMNMYAEQMKERYAPELEWAEKSLEKPVENTYKVSAEMNMQLPSSGPITPDQILNNSTLSIKSGVDRKEKIATAEIAGSFGNFEIDGVNFFLTSDSMMLGLPFLKEVLQLKGEDFGKVMQQVDPTTFTGEEKIDFSMLFEGNVLPEKDLKYIEEEYGKFIYNAIPEEAFKSTKETVKIGSDNVDTEKITFHLTEKEVKSLLSDTLEKMAKDKRLKEIIHEYAVQQGSGPFVFAENSDLTISKEDFEEAYNTAIEEAINGLDDFVIPDGFTSTIWVKKDIIVKRDLSIEFGPSEDDLLTLYIKGHLNQDSKELAFEYDFGFVYDDVDQALTLEGTLANNDGKIKDSIKVSVADMELSYKTDESLKKNKRDFDRTFSFVEPTGYTLELFWTGNSEYDGDKMNSKHEITVAGDDFEKDLVTLFIDNESTVKDSIKLPKEEDVKDVGSMSYEEMMTYFENEVYPQFEEWLMSVFGFGF</sequence>
<dbReference type="EMBL" id="BORP01000004">
    <property type="protein sequence ID" value="GIO27775.1"/>
    <property type="molecule type" value="Genomic_DNA"/>
</dbReference>